<gene>
    <name evidence="2" type="ORF">N782_05380</name>
</gene>
<comment type="caution">
    <text evidence="2">The sequence shown here is derived from an EMBL/GenBank/DDBJ whole genome shotgun (WGS) entry which is preliminary data.</text>
</comment>
<dbReference type="Proteomes" id="UP000030147">
    <property type="component" value="Unassembled WGS sequence"/>
</dbReference>
<dbReference type="EMBL" id="AVBF01000014">
    <property type="protein sequence ID" value="KGP73378.1"/>
    <property type="molecule type" value="Genomic_DNA"/>
</dbReference>
<keyword evidence="3" id="KW-1185">Reference proteome</keyword>
<keyword evidence="1" id="KW-0732">Signal</keyword>
<dbReference type="eggNOG" id="ENOG5034A4J">
    <property type="taxonomic scope" value="Bacteria"/>
</dbReference>
<reference evidence="2 3" key="1">
    <citation type="journal article" date="2015" name="Stand. Genomic Sci.">
        <title>High quality draft genome sequence of the moderately halophilic bacterium Pontibacillus yanchengensis Y32(T) and comparison among Pontibacillus genomes.</title>
        <authorList>
            <person name="Huang J."/>
            <person name="Qiao Z.X."/>
            <person name="Tang J.W."/>
            <person name="Wang G."/>
        </authorList>
    </citation>
    <scope>NUCLEOTIDE SEQUENCE [LARGE SCALE GENOMIC DNA]</scope>
    <source>
        <strain evidence="2 3">Y32</strain>
    </source>
</reference>
<accession>A0A0A2TG34</accession>
<dbReference type="RefSeq" id="WP_036817800.1">
    <property type="nucleotide sequence ID" value="NZ_AVBF01000014.1"/>
</dbReference>
<evidence type="ECO:0000313" key="2">
    <source>
        <dbReference type="EMBL" id="KGP73378.1"/>
    </source>
</evidence>
<dbReference type="OrthoDB" id="2351993at2"/>
<sequence>MRIVLISITSILVLAILTFSISMASNPFKANKVEEKAKDYVDKKFDDNIEYMKILNDNMGNFPNLDYAAKMVNQADNIQFLVYENTQSGEMEDTYIAEKWEEALTEEITPYINEHFNKVLRFNVHFQQNVGKKFNVSSENPISFKEYDVRPSVSITLEREVKEGDKPLFNNFVTYLNEEIGLQKGFVTMKYSPNPPGPLLKKSWSTNIEENK</sequence>
<name>A0A0A2TG34_9BACI</name>
<organism evidence="2 3">
    <name type="scientific">Pontibacillus yanchengensis Y32</name>
    <dbReference type="NCBI Taxonomy" id="1385514"/>
    <lineage>
        <taxon>Bacteria</taxon>
        <taxon>Bacillati</taxon>
        <taxon>Bacillota</taxon>
        <taxon>Bacilli</taxon>
        <taxon>Bacillales</taxon>
        <taxon>Bacillaceae</taxon>
        <taxon>Pontibacillus</taxon>
    </lineage>
</organism>
<feature type="chain" id="PRO_5039031915" evidence="1">
    <location>
        <begin position="25"/>
        <end position="212"/>
    </location>
</feature>
<proteinExistence type="predicted"/>
<feature type="signal peptide" evidence="1">
    <location>
        <begin position="1"/>
        <end position="24"/>
    </location>
</feature>
<evidence type="ECO:0000313" key="3">
    <source>
        <dbReference type="Proteomes" id="UP000030147"/>
    </source>
</evidence>
<evidence type="ECO:0000256" key="1">
    <source>
        <dbReference type="SAM" id="SignalP"/>
    </source>
</evidence>
<dbReference type="STRING" id="1385514.N782_05380"/>
<dbReference type="AlphaFoldDB" id="A0A0A2TG34"/>
<protein>
    <submittedName>
        <fullName evidence="2">Uncharacterized protein</fullName>
    </submittedName>
</protein>